<gene>
    <name evidence="1" type="ORF">ACIO7M_16260</name>
</gene>
<dbReference type="RefSeq" id="WP_402381414.1">
    <property type="nucleotide sequence ID" value="NZ_JBIUYY010000006.1"/>
</dbReference>
<evidence type="ECO:0000313" key="2">
    <source>
        <dbReference type="Proteomes" id="UP001617351"/>
    </source>
</evidence>
<dbReference type="Proteomes" id="UP001617351">
    <property type="component" value="Unassembled WGS sequence"/>
</dbReference>
<evidence type="ECO:0000313" key="1">
    <source>
        <dbReference type="EMBL" id="MFJ2822652.1"/>
    </source>
</evidence>
<dbReference type="EMBL" id="JBIUYY010000006">
    <property type="protein sequence ID" value="MFJ2822652.1"/>
    <property type="molecule type" value="Genomic_DNA"/>
</dbReference>
<keyword evidence="2" id="KW-1185">Reference proteome</keyword>
<accession>A0ABW8EKL6</accession>
<comment type="caution">
    <text evidence="1">The sequence shown here is derived from an EMBL/GenBank/DDBJ whole genome shotgun (WGS) entry which is preliminary data.</text>
</comment>
<protein>
    <submittedName>
        <fullName evidence="1">Uncharacterized protein</fullName>
    </submittedName>
</protein>
<proteinExistence type="predicted"/>
<organism evidence="1 2">
    <name type="scientific">Streptomyces toxytricini</name>
    <name type="common">Actinomyces toxytricini</name>
    <dbReference type="NCBI Taxonomy" id="67369"/>
    <lineage>
        <taxon>Bacteria</taxon>
        <taxon>Bacillati</taxon>
        <taxon>Actinomycetota</taxon>
        <taxon>Actinomycetes</taxon>
        <taxon>Kitasatosporales</taxon>
        <taxon>Streptomycetaceae</taxon>
        <taxon>Streptomyces</taxon>
    </lineage>
</organism>
<reference evidence="1 2" key="1">
    <citation type="submission" date="2024-10" db="EMBL/GenBank/DDBJ databases">
        <title>The Natural Products Discovery Center: Release of the First 8490 Sequenced Strains for Exploring Actinobacteria Biosynthetic Diversity.</title>
        <authorList>
            <person name="Kalkreuter E."/>
            <person name="Kautsar S.A."/>
            <person name="Yang D."/>
            <person name="Bader C.D."/>
            <person name="Teijaro C.N."/>
            <person name="Fluegel L."/>
            <person name="Davis C.M."/>
            <person name="Simpson J.R."/>
            <person name="Lauterbach L."/>
            <person name="Steele A.D."/>
            <person name="Gui C."/>
            <person name="Meng S."/>
            <person name="Li G."/>
            <person name="Viehrig K."/>
            <person name="Ye F."/>
            <person name="Su P."/>
            <person name="Kiefer A.F."/>
            <person name="Nichols A."/>
            <person name="Cepeda A.J."/>
            <person name="Yan W."/>
            <person name="Fan B."/>
            <person name="Jiang Y."/>
            <person name="Adhikari A."/>
            <person name="Zheng C.-J."/>
            <person name="Schuster L."/>
            <person name="Cowan T.M."/>
            <person name="Smanski M.J."/>
            <person name="Chevrette M.G."/>
            <person name="De Carvalho L.P.S."/>
            <person name="Shen B."/>
        </authorList>
    </citation>
    <scope>NUCLEOTIDE SEQUENCE [LARGE SCALE GENOMIC DNA]</scope>
    <source>
        <strain evidence="1 2">NPDC087220</strain>
    </source>
</reference>
<name>A0ABW8EKL6_STRT5</name>
<sequence>MPRPSPRTALAAAATVLAAAVASLSTALFVDIPALAAAAAVG</sequence>